<name>A0AAV7VIP4_PLEWA</name>
<comment type="caution">
    <text evidence="2">The sequence shown here is derived from an EMBL/GenBank/DDBJ whole genome shotgun (WGS) entry which is preliminary data.</text>
</comment>
<protein>
    <submittedName>
        <fullName evidence="2">Uncharacterized protein</fullName>
    </submittedName>
</protein>
<accession>A0AAV7VIP4</accession>
<reference evidence="2" key="1">
    <citation type="journal article" date="2022" name="bioRxiv">
        <title>Sequencing and chromosome-scale assembly of the giantPleurodeles waltlgenome.</title>
        <authorList>
            <person name="Brown T."/>
            <person name="Elewa A."/>
            <person name="Iarovenko S."/>
            <person name="Subramanian E."/>
            <person name="Araus A.J."/>
            <person name="Petzold A."/>
            <person name="Susuki M."/>
            <person name="Suzuki K.-i.T."/>
            <person name="Hayashi T."/>
            <person name="Toyoda A."/>
            <person name="Oliveira C."/>
            <person name="Osipova E."/>
            <person name="Leigh N.D."/>
            <person name="Simon A."/>
            <person name="Yun M.H."/>
        </authorList>
    </citation>
    <scope>NUCLEOTIDE SEQUENCE</scope>
    <source>
        <strain evidence="2">20211129_DDA</strain>
        <tissue evidence="2">Liver</tissue>
    </source>
</reference>
<keyword evidence="3" id="KW-1185">Reference proteome</keyword>
<sequence length="234" mass="25292">MHRHPGVALLRLSLSQPCAVPNPFRGATPVSKNSTTERIYSWAIGPQPATLPQRGDSSGVPRCPRADRPRAASVRSPARGHNLDRRPAPVFSWGRPPPGALPRRTATGRYHSRAPSGTSAAAGGLVRGPPPSRSVCPHAVSNHGPKRGRGFGRVLRPPAPELANGPISPASTLRGRRVGPHSLGHFLRLSPSARTSTGPEKVRFRTFSRRPLWSEKFRRAPPPGPWPHHDKGLR</sequence>
<evidence type="ECO:0000313" key="3">
    <source>
        <dbReference type="Proteomes" id="UP001066276"/>
    </source>
</evidence>
<dbReference type="AlphaFoldDB" id="A0AAV7VIP4"/>
<dbReference type="Proteomes" id="UP001066276">
    <property type="component" value="Chromosome 2_1"/>
</dbReference>
<organism evidence="2 3">
    <name type="scientific">Pleurodeles waltl</name>
    <name type="common">Iberian ribbed newt</name>
    <dbReference type="NCBI Taxonomy" id="8319"/>
    <lineage>
        <taxon>Eukaryota</taxon>
        <taxon>Metazoa</taxon>
        <taxon>Chordata</taxon>
        <taxon>Craniata</taxon>
        <taxon>Vertebrata</taxon>
        <taxon>Euteleostomi</taxon>
        <taxon>Amphibia</taxon>
        <taxon>Batrachia</taxon>
        <taxon>Caudata</taxon>
        <taxon>Salamandroidea</taxon>
        <taxon>Salamandridae</taxon>
        <taxon>Pleurodelinae</taxon>
        <taxon>Pleurodeles</taxon>
    </lineage>
</organism>
<gene>
    <name evidence="2" type="ORF">NDU88_003995</name>
</gene>
<feature type="region of interest" description="Disordered" evidence="1">
    <location>
        <begin position="45"/>
        <end position="234"/>
    </location>
</feature>
<evidence type="ECO:0000313" key="2">
    <source>
        <dbReference type="EMBL" id="KAJ1200168.1"/>
    </source>
</evidence>
<evidence type="ECO:0000256" key="1">
    <source>
        <dbReference type="SAM" id="MobiDB-lite"/>
    </source>
</evidence>
<proteinExistence type="predicted"/>
<dbReference type="EMBL" id="JANPWB010000003">
    <property type="protein sequence ID" value="KAJ1200168.1"/>
    <property type="molecule type" value="Genomic_DNA"/>
</dbReference>